<comment type="caution">
    <text evidence="1">The sequence shown here is derived from an EMBL/GenBank/DDBJ whole genome shotgun (WGS) entry which is preliminary data.</text>
</comment>
<reference evidence="1 2" key="1">
    <citation type="submission" date="2013-08" db="EMBL/GenBank/DDBJ databases">
        <title>Intrasporangium oryzae NRRL B-24470.</title>
        <authorList>
            <person name="Liu H."/>
            <person name="Wang G."/>
        </authorList>
    </citation>
    <scope>NUCLEOTIDE SEQUENCE [LARGE SCALE GENOMIC DNA]</scope>
    <source>
        <strain evidence="1 2">NRRL B-24470</strain>
    </source>
</reference>
<dbReference type="PANTHER" id="PTHR38479:SF2">
    <property type="entry name" value="WINGED HELIX DNA-BINDING DOMAIN-CONTAINING PROTEIN"/>
    <property type="match status" value="1"/>
</dbReference>
<gene>
    <name evidence="1" type="ORF">N865_11020</name>
</gene>
<keyword evidence="2" id="KW-1185">Reference proteome</keyword>
<proteinExistence type="predicted"/>
<dbReference type="Pfam" id="PF06224">
    <property type="entry name" value="AlkZ-like"/>
    <property type="match status" value="1"/>
</dbReference>
<dbReference type="PANTHER" id="PTHR38479">
    <property type="entry name" value="LMO0824 PROTEIN"/>
    <property type="match status" value="1"/>
</dbReference>
<evidence type="ECO:0008006" key="3">
    <source>
        <dbReference type="Google" id="ProtNLM"/>
    </source>
</evidence>
<dbReference type="STRING" id="1386089.N865_11020"/>
<dbReference type="eggNOG" id="COG3214">
    <property type="taxonomic scope" value="Bacteria"/>
</dbReference>
<evidence type="ECO:0000313" key="1">
    <source>
        <dbReference type="EMBL" id="EWT01164.1"/>
    </source>
</evidence>
<evidence type="ECO:0000313" key="2">
    <source>
        <dbReference type="Proteomes" id="UP000019489"/>
    </source>
</evidence>
<sequence length="355" mass="38367">MSALGLSPALGSPAAPASALEVVHHLGALQAQDYQSGVWSLGVRSGLTLAEVEEAVLRREIVRTWPMRGTLHWVAAEDARWMTRLLAGRVLGSIGARYRQLGLTEREVATAGRLFEEHLHEPMSRPDVAALLARAGIDASGQRAYHLVGHHCMTGLLCQGPLIGKQPSFVLIDAWVPLSRNPTREEGLALVAERYVRGHGPVTEGDLANWVGGTLTLAREALGQLGDRIVKEEVDGQTWLTHVDAPAPSGAPDAVHLLPQWDELLLGYRSRDVTLPDEHTARVVPGRNMVFQPTVVVDGEVAGIWKRRAANGATMVEVTPLTRPTARARRGIEASGAAYGRFLGHDVDVRITGED</sequence>
<dbReference type="OrthoDB" id="9148135at2"/>
<dbReference type="InterPro" id="IPR009351">
    <property type="entry name" value="AlkZ-like"/>
</dbReference>
<dbReference type="Proteomes" id="UP000019489">
    <property type="component" value="Unassembled WGS sequence"/>
</dbReference>
<dbReference type="EMBL" id="AWSA01000026">
    <property type="protein sequence ID" value="EWT01164.1"/>
    <property type="molecule type" value="Genomic_DNA"/>
</dbReference>
<name>W9GBC1_9MICO</name>
<dbReference type="PATRIC" id="fig|1386089.3.peg.2542"/>
<accession>W9GBC1</accession>
<organism evidence="1 2">
    <name type="scientific">Intrasporangium oryzae NRRL B-24470</name>
    <dbReference type="NCBI Taxonomy" id="1386089"/>
    <lineage>
        <taxon>Bacteria</taxon>
        <taxon>Bacillati</taxon>
        <taxon>Actinomycetota</taxon>
        <taxon>Actinomycetes</taxon>
        <taxon>Micrococcales</taxon>
        <taxon>Intrasporangiaceae</taxon>
        <taxon>Intrasporangium</taxon>
    </lineage>
</organism>
<dbReference type="AlphaFoldDB" id="W9GBC1"/>
<protein>
    <recommendedName>
        <fullName evidence="3">Winged helix DNA-binding domain-containing protein</fullName>
    </recommendedName>
</protein>